<dbReference type="Gene3D" id="3.40.50.1820">
    <property type="entry name" value="alpha/beta hydrolase"/>
    <property type="match status" value="1"/>
</dbReference>
<protein>
    <submittedName>
        <fullName evidence="2">Dienelactone hydrolase family protein</fullName>
    </submittedName>
</protein>
<dbReference type="RefSeq" id="WP_207574037.1">
    <property type="nucleotide sequence ID" value="NZ_JAFNME010000002.1"/>
</dbReference>
<accession>A0A939GXL8</accession>
<dbReference type="InterPro" id="IPR002925">
    <property type="entry name" value="Dienelactn_hydro"/>
</dbReference>
<keyword evidence="3" id="KW-1185">Reference proteome</keyword>
<organism evidence="2 3">
    <name type="scientific">Comamonas denitrificans</name>
    <dbReference type="NCBI Taxonomy" id="117506"/>
    <lineage>
        <taxon>Bacteria</taxon>
        <taxon>Pseudomonadati</taxon>
        <taxon>Pseudomonadota</taxon>
        <taxon>Betaproteobacteria</taxon>
        <taxon>Burkholderiales</taxon>
        <taxon>Comamonadaceae</taxon>
        <taxon>Comamonas</taxon>
    </lineage>
</organism>
<dbReference type="AlphaFoldDB" id="A0A939GXL8"/>
<evidence type="ECO:0000313" key="2">
    <source>
        <dbReference type="EMBL" id="MBO1248489.1"/>
    </source>
</evidence>
<evidence type="ECO:0000313" key="3">
    <source>
        <dbReference type="Proteomes" id="UP000664731"/>
    </source>
</evidence>
<dbReference type="GO" id="GO:0016787">
    <property type="term" value="F:hydrolase activity"/>
    <property type="evidence" value="ECO:0007669"/>
    <property type="project" value="UniProtKB-KW"/>
</dbReference>
<feature type="domain" description="Dienelactone hydrolase" evidence="1">
    <location>
        <begin position="16"/>
        <end position="233"/>
    </location>
</feature>
<keyword evidence="2" id="KW-0378">Hydrolase</keyword>
<evidence type="ECO:0000259" key="1">
    <source>
        <dbReference type="Pfam" id="PF01738"/>
    </source>
</evidence>
<dbReference type="SUPFAM" id="SSF53474">
    <property type="entry name" value="alpha/beta-Hydrolases"/>
    <property type="match status" value="1"/>
</dbReference>
<gene>
    <name evidence="2" type="ORF">J1777_01370</name>
</gene>
<dbReference type="InterPro" id="IPR051049">
    <property type="entry name" value="Dienelactone_hydrolase-like"/>
</dbReference>
<name>A0A939GXL8_9BURK</name>
<dbReference type="PANTHER" id="PTHR46623:SF6">
    <property type="entry name" value="ALPHA_BETA-HYDROLASES SUPERFAMILY PROTEIN"/>
    <property type="match status" value="1"/>
</dbReference>
<comment type="caution">
    <text evidence="2">The sequence shown here is derived from an EMBL/GenBank/DDBJ whole genome shotgun (WGS) entry which is preliminary data.</text>
</comment>
<dbReference type="Proteomes" id="UP000664731">
    <property type="component" value="Unassembled WGS sequence"/>
</dbReference>
<reference evidence="2" key="1">
    <citation type="submission" date="2021-03" db="EMBL/GenBank/DDBJ databases">
        <title>Comamonas denitrificans.</title>
        <authorList>
            <person name="Finster K."/>
        </authorList>
    </citation>
    <scope>NUCLEOTIDE SEQUENCE</scope>
    <source>
        <strain evidence="2">MM2021_4</strain>
    </source>
</reference>
<dbReference type="PANTHER" id="PTHR46623">
    <property type="entry name" value="CARBOXYMETHYLENEBUTENOLIDASE-RELATED"/>
    <property type="match status" value="1"/>
</dbReference>
<dbReference type="EMBL" id="JAFNME010000002">
    <property type="protein sequence ID" value="MBO1248489.1"/>
    <property type="molecule type" value="Genomic_DNA"/>
</dbReference>
<dbReference type="Pfam" id="PF01738">
    <property type="entry name" value="DLH"/>
    <property type="match status" value="1"/>
</dbReference>
<sequence>MGQWIDLQAADGTPFSAWAAHPPGALRGAVIVGQEIFGVNSHIRAVTDRMATRGFLAIAPDLFARFTPRLDLGYSEADVAQGRRYKAQAEAMPDAILQQVQASAQWALAQAPCKVGMVGFCWGGLVTWRAAAQVPELSAAVTYYGGGMTSQRERTRRPRCPVQAHFGRRDTIIPLQEVLAFAHATQAQAAHQPSVQTHIYEAEHGFNCDLRASYDHDSAIQAKDRTLLFFDQHLALSLP</sequence>
<proteinExistence type="predicted"/>
<dbReference type="InterPro" id="IPR029058">
    <property type="entry name" value="AB_hydrolase_fold"/>
</dbReference>